<evidence type="ECO:0000256" key="12">
    <source>
        <dbReference type="ARBA" id="ARBA00023012"/>
    </source>
</evidence>
<dbReference type="GO" id="GO:0000155">
    <property type="term" value="F:phosphorelay sensor kinase activity"/>
    <property type="evidence" value="ECO:0007669"/>
    <property type="project" value="InterPro"/>
</dbReference>
<dbReference type="EMBL" id="MJAT01000022">
    <property type="protein sequence ID" value="OEH85373.1"/>
    <property type="molecule type" value="Genomic_DNA"/>
</dbReference>
<dbReference type="AlphaFoldDB" id="A0A1E5L5T9"/>
<feature type="domain" description="HAMP" evidence="16">
    <location>
        <begin position="176"/>
        <end position="228"/>
    </location>
</feature>
<keyword evidence="18" id="KW-1185">Reference proteome</keyword>
<evidence type="ECO:0000256" key="4">
    <source>
        <dbReference type="ARBA" id="ARBA00022475"/>
    </source>
</evidence>
<protein>
    <recommendedName>
        <fullName evidence="3">histidine kinase</fullName>
        <ecNumber evidence="3">2.7.13.3</ecNumber>
    </recommendedName>
</protein>
<keyword evidence="4" id="KW-1003">Cell membrane</keyword>
<evidence type="ECO:0000256" key="13">
    <source>
        <dbReference type="ARBA" id="ARBA00023136"/>
    </source>
</evidence>
<comment type="catalytic activity">
    <reaction evidence="1">
        <text>ATP + protein L-histidine = ADP + protein N-phospho-L-histidine.</text>
        <dbReference type="EC" id="2.7.13.3"/>
    </reaction>
</comment>
<dbReference type="PANTHER" id="PTHR45528:SF1">
    <property type="entry name" value="SENSOR HISTIDINE KINASE CPXA"/>
    <property type="match status" value="1"/>
</dbReference>
<evidence type="ECO:0000256" key="2">
    <source>
        <dbReference type="ARBA" id="ARBA00004651"/>
    </source>
</evidence>
<dbReference type="SUPFAM" id="SSF47384">
    <property type="entry name" value="Homodimeric domain of signal transducing histidine kinase"/>
    <property type="match status" value="1"/>
</dbReference>
<evidence type="ECO:0000256" key="9">
    <source>
        <dbReference type="ARBA" id="ARBA00022777"/>
    </source>
</evidence>
<dbReference type="Pfam" id="PF02518">
    <property type="entry name" value="HATPase_c"/>
    <property type="match status" value="1"/>
</dbReference>
<evidence type="ECO:0000256" key="8">
    <source>
        <dbReference type="ARBA" id="ARBA00022741"/>
    </source>
</evidence>
<dbReference type="GO" id="GO:0005524">
    <property type="term" value="F:ATP binding"/>
    <property type="evidence" value="ECO:0007669"/>
    <property type="project" value="UniProtKB-KW"/>
</dbReference>
<evidence type="ECO:0000256" key="1">
    <source>
        <dbReference type="ARBA" id="ARBA00000085"/>
    </source>
</evidence>
<dbReference type="Pfam" id="PF00512">
    <property type="entry name" value="HisKA"/>
    <property type="match status" value="1"/>
</dbReference>
<evidence type="ECO:0000256" key="5">
    <source>
        <dbReference type="ARBA" id="ARBA00022553"/>
    </source>
</evidence>
<dbReference type="CDD" id="cd06225">
    <property type="entry name" value="HAMP"/>
    <property type="match status" value="1"/>
</dbReference>
<dbReference type="PROSITE" id="PS50885">
    <property type="entry name" value="HAMP"/>
    <property type="match status" value="1"/>
</dbReference>
<dbReference type="SUPFAM" id="SSF158472">
    <property type="entry name" value="HAMP domain-like"/>
    <property type="match status" value="1"/>
</dbReference>
<dbReference type="PRINTS" id="PR00344">
    <property type="entry name" value="BCTRLSENSOR"/>
</dbReference>
<name>A0A1E5L5T9_9FIRM</name>
<dbReference type="InterPro" id="IPR036097">
    <property type="entry name" value="HisK_dim/P_sf"/>
</dbReference>
<comment type="caution">
    <text evidence="17">The sequence shown here is derived from an EMBL/GenBank/DDBJ whole genome shotgun (WGS) entry which is preliminary data.</text>
</comment>
<dbReference type="OrthoDB" id="335833at2"/>
<dbReference type="STRING" id="1390249.BHU72_04595"/>
<dbReference type="PROSITE" id="PS50109">
    <property type="entry name" value="HIS_KIN"/>
    <property type="match status" value="1"/>
</dbReference>
<dbReference type="RefSeq" id="WP_069702199.1">
    <property type="nucleotide sequence ID" value="NZ_MJAT01000022.1"/>
</dbReference>
<keyword evidence="11 14" id="KW-1133">Transmembrane helix</keyword>
<dbReference type="SMART" id="SM00304">
    <property type="entry name" value="HAMP"/>
    <property type="match status" value="1"/>
</dbReference>
<dbReference type="Gene3D" id="3.30.565.10">
    <property type="entry name" value="Histidine kinase-like ATPase, C-terminal domain"/>
    <property type="match status" value="1"/>
</dbReference>
<proteinExistence type="predicted"/>
<feature type="transmembrane region" description="Helical" evidence="14">
    <location>
        <begin position="152"/>
        <end position="174"/>
    </location>
</feature>
<dbReference type="Proteomes" id="UP000095255">
    <property type="component" value="Unassembled WGS sequence"/>
</dbReference>
<dbReference type="InterPro" id="IPR036890">
    <property type="entry name" value="HATPase_C_sf"/>
</dbReference>
<keyword evidence="5" id="KW-0597">Phosphoprotein</keyword>
<keyword evidence="6" id="KW-0808">Transferase</keyword>
<keyword evidence="7 14" id="KW-0812">Transmembrane</keyword>
<keyword evidence="13 14" id="KW-0472">Membrane</keyword>
<dbReference type="FunFam" id="1.10.287.130:FF:000001">
    <property type="entry name" value="Two-component sensor histidine kinase"/>
    <property type="match status" value="1"/>
</dbReference>
<evidence type="ECO:0000259" key="16">
    <source>
        <dbReference type="PROSITE" id="PS50885"/>
    </source>
</evidence>
<dbReference type="InterPro" id="IPR004358">
    <property type="entry name" value="Sig_transdc_His_kin-like_C"/>
</dbReference>
<keyword evidence="12" id="KW-0902">Two-component regulatory system</keyword>
<feature type="domain" description="Histidine kinase" evidence="15">
    <location>
        <begin position="243"/>
        <end position="474"/>
    </location>
</feature>
<accession>A0A1E5L5T9</accession>
<evidence type="ECO:0000256" key="10">
    <source>
        <dbReference type="ARBA" id="ARBA00022840"/>
    </source>
</evidence>
<evidence type="ECO:0000256" key="6">
    <source>
        <dbReference type="ARBA" id="ARBA00022679"/>
    </source>
</evidence>
<dbReference type="InterPro" id="IPR003594">
    <property type="entry name" value="HATPase_dom"/>
</dbReference>
<evidence type="ECO:0000256" key="11">
    <source>
        <dbReference type="ARBA" id="ARBA00022989"/>
    </source>
</evidence>
<organism evidence="17 18">
    <name type="scientific">Desulfuribacillus stibiiarsenatis</name>
    <dbReference type="NCBI Taxonomy" id="1390249"/>
    <lineage>
        <taxon>Bacteria</taxon>
        <taxon>Bacillati</taxon>
        <taxon>Bacillota</taxon>
        <taxon>Desulfuribacillia</taxon>
        <taxon>Desulfuribacillales</taxon>
        <taxon>Desulfuribacillaceae</taxon>
        <taxon>Desulfuribacillus</taxon>
    </lineage>
</organism>
<keyword evidence="9" id="KW-0418">Kinase</keyword>
<dbReference type="SMART" id="SM00387">
    <property type="entry name" value="HATPase_c"/>
    <property type="match status" value="1"/>
</dbReference>
<dbReference type="SMART" id="SM00388">
    <property type="entry name" value="HisKA"/>
    <property type="match status" value="1"/>
</dbReference>
<dbReference type="Pfam" id="PF00672">
    <property type="entry name" value="HAMP"/>
    <property type="match status" value="1"/>
</dbReference>
<dbReference type="InterPro" id="IPR005467">
    <property type="entry name" value="His_kinase_dom"/>
</dbReference>
<reference evidence="17 18" key="1">
    <citation type="submission" date="2016-09" db="EMBL/GenBank/DDBJ databases">
        <title>Desulfuribacillus arsenicus sp. nov., an obligately anaerobic, dissimilatory arsenic- and antimonate-reducing bacterium isolated from anoxic sediments.</title>
        <authorList>
            <person name="Abin C.A."/>
            <person name="Hollibaugh J.T."/>
        </authorList>
    </citation>
    <scope>NUCLEOTIDE SEQUENCE [LARGE SCALE GENOMIC DNA]</scope>
    <source>
        <strain evidence="17 18">MLFW-2</strain>
    </source>
</reference>
<dbReference type="CDD" id="cd00082">
    <property type="entry name" value="HisKA"/>
    <property type="match status" value="1"/>
</dbReference>
<dbReference type="GO" id="GO:0005886">
    <property type="term" value="C:plasma membrane"/>
    <property type="evidence" value="ECO:0007669"/>
    <property type="project" value="UniProtKB-SubCell"/>
</dbReference>
<dbReference type="InterPro" id="IPR050398">
    <property type="entry name" value="HssS/ArlS-like"/>
</dbReference>
<keyword evidence="10" id="KW-0067">ATP-binding</keyword>
<dbReference type="InterPro" id="IPR003661">
    <property type="entry name" value="HisK_dim/P_dom"/>
</dbReference>
<comment type="subcellular location">
    <subcellularLocation>
        <location evidence="2">Cell membrane</location>
        <topology evidence="2">Multi-pass membrane protein</topology>
    </subcellularLocation>
</comment>
<feature type="transmembrane region" description="Helical" evidence="14">
    <location>
        <begin position="12"/>
        <end position="32"/>
    </location>
</feature>
<gene>
    <name evidence="17" type="ORF">BHU72_04595</name>
</gene>
<evidence type="ECO:0000313" key="18">
    <source>
        <dbReference type="Proteomes" id="UP000095255"/>
    </source>
</evidence>
<dbReference type="Gene3D" id="1.10.287.130">
    <property type="match status" value="1"/>
</dbReference>
<dbReference type="Gene3D" id="6.10.340.10">
    <property type="match status" value="1"/>
</dbReference>
<dbReference type="EC" id="2.7.13.3" evidence="3"/>
<sequence>MKLGIHSKLVVAFISVIIIPIATAGLSFYFIMEHVNKHFDMKQVDVMQQVAFDIREAVQSGYPYLANSNGQATQSVGESIREIADDYDVQFEIFDEEGNLLLRTAETTFTKSRFSNNSLNIPVEDNKVVKVVVHYNPSSEPAKILFSILKGIALSILFGFIALLMVVGWFTWFLSRSVLKPLGELNVATAKVADGDFDFNINYNKNNEFGALCRSFMLMKEQLKASIVRQQQQEQLRKELVASISHDIRTPVASIKGYVEGIQDGIVKDQERLAKYLEVIHGKTEQLDRLVDDLFQFSQIEVGKLEIVLEKQNSRKFFSSILQQFEVELGSQGISLTLPKEIPDVSIAVDKQRMIQVIENLIGNASRYVDKEHGLVQIDIDLQSEKENSTEPLHLSESLRISIKDNGQGIAEDDLPYVFDRFYRGEKSRSRKFGGTGLGLAISKYIIEAHHGEIGITSKLHKGTTVFFTLPIQK</sequence>
<evidence type="ECO:0000256" key="14">
    <source>
        <dbReference type="SAM" id="Phobius"/>
    </source>
</evidence>
<evidence type="ECO:0000256" key="3">
    <source>
        <dbReference type="ARBA" id="ARBA00012438"/>
    </source>
</evidence>
<dbReference type="FunFam" id="3.30.565.10:FF:000006">
    <property type="entry name" value="Sensor histidine kinase WalK"/>
    <property type="match status" value="1"/>
</dbReference>
<evidence type="ECO:0000256" key="7">
    <source>
        <dbReference type="ARBA" id="ARBA00022692"/>
    </source>
</evidence>
<evidence type="ECO:0000259" key="15">
    <source>
        <dbReference type="PROSITE" id="PS50109"/>
    </source>
</evidence>
<evidence type="ECO:0000313" key="17">
    <source>
        <dbReference type="EMBL" id="OEH85373.1"/>
    </source>
</evidence>
<dbReference type="PANTHER" id="PTHR45528">
    <property type="entry name" value="SENSOR HISTIDINE KINASE CPXA"/>
    <property type="match status" value="1"/>
</dbReference>
<keyword evidence="8" id="KW-0547">Nucleotide-binding</keyword>
<dbReference type="InterPro" id="IPR003660">
    <property type="entry name" value="HAMP_dom"/>
</dbReference>
<dbReference type="SUPFAM" id="SSF55874">
    <property type="entry name" value="ATPase domain of HSP90 chaperone/DNA topoisomerase II/histidine kinase"/>
    <property type="match status" value="1"/>
</dbReference>